<dbReference type="PANTHER" id="PTHR30483">
    <property type="entry name" value="LEUCINE-SPECIFIC-BINDING PROTEIN"/>
    <property type="match status" value="1"/>
</dbReference>
<feature type="domain" description="Leucine-binding protein" evidence="2">
    <location>
        <begin position="25"/>
        <end position="352"/>
    </location>
</feature>
<dbReference type="EMBL" id="UINC01029377">
    <property type="protein sequence ID" value="SVB11988.1"/>
    <property type="molecule type" value="Genomic_DNA"/>
</dbReference>
<dbReference type="AlphaFoldDB" id="A0A382BDZ1"/>
<dbReference type="InterPro" id="IPR028082">
    <property type="entry name" value="Peripla_BP_I"/>
</dbReference>
<gene>
    <name evidence="3" type="ORF">METZ01_LOCUS164842</name>
</gene>
<accession>A0A382BDZ1</accession>
<protein>
    <recommendedName>
        <fullName evidence="2">Leucine-binding protein domain-containing protein</fullName>
    </recommendedName>
</protein>
<evidence type="ECO:0000256" key="1">
    <source>
        <dbReference type="ARBA" id="ARBA00022729"/>
    </source>
</evidence>
<dbReference type="Pfam" id="PF13458">
    <property type="entry name" value="Peripla_BP_6"/>
    <property type="match status" value="1"/>
</dbReference>
<sequence length="391" mass="43115">MHKRLLLSIVAAFAALWGVTVEAKTIKVGFSMSKTGIFAAAAGSQLNTYKMWSEQVNARGGLKFDGKKHPVKLVFYDDQSNTGKAVQIYEKLITNDKVDLLLAPWGTALHVAIVGVLERYKFPMVGNTAASVLLREVKAGNIWFPTSSFPDTQSVAVAEILKNQGVKSVSLITNQLQYTQENKKFIIPELKKAGIKLLVNEDYPPNVKDMTALLTKVKSANADAVLAYTYPGDSVLYAKGAREVGLNAKTQVVLLGPQYGFFLGIFGAAANGLITMGHWTPFRKDWPKAKKYWDDYTARWKGPPDTLDAPMTQMSLEILEQAVAQSGLNRDKLRKTISSKTFQTVNGPVRFEGVMNVLLPAMMSQIQDGKTHIIWPPKQATAKIIPKPAWK</sequence>
<organism evidence="3">
    <name type="scientific">marine metagenome</name>
    <dbReference type="NCBI Taxonomy" id="408172"/>
    <lineage>
        <taxon>unclassified sequences</taxon>
        <taxon>metagenomes</taxon>
        <taxon>ecological metagenomes</taxon>
    </lineage>
</organism>
<dbReference type="Gene3D" id="3.40.50.2300">
    <property type="match status" value="2"/>
</dbReference>
<dbReference type="InterPro" id="IPR051010">
    <property type="entry name" value="BCAA_transport"/>
</dbReference>
<dbReference type="SUPFAM" id="SSF53822">
    <property type="entry name" value="Periplasmic binding protein-like I"/>
    <property type="match status" value="1"/>
</dbReference>
<name>A0A382BDZ1_9ZZZZ</name>
<evidence type="ECO:0000313" key="3">
    <source>
        <dbReference type="EMBL" id="SVB11988.1"/>
    </source>
</evidence>
<proteinExistence type="predicted"/>
<dbReference type="CDD" id="cd06338">
    <property type="entry name" value="PBP1_ABC_ligand_binding-like"/>
    <property type="match status" value="1"/>
</dbReference>
<dbReference type="InterPro" id="IPR028081">
    <property type="entry name" value="Leu-bd"/>
</dbReference>
<reference evidence="3" key="1">
    <citation type="submission" date="2018-05" db="EMBL/GenBank/DDBJ databases">
        <authorList>
            <person name="Lanie J.A."/>
            <person name="Ng W.-L."/>
            <person name="Kazmierczak K.M."/>
            <person name="Andrzejewski T.M."/>
            <person name="Davidsen T.M."/>
            <person name="Wayne K.J."/>
            <person name="Tettelin H."/>
            <person name="Glass J.I."/>
            <person name="Rusch D."/>
            <person name="Podicherti R."/>
            <person name="Tsui H.-C.T."/>
            <person name="Winkler M.E."/>
        </authorList>
    </citation>
    <scope>NUCLEOTIDE SEQUENCE</scope>
</reference>
<evidence type="ECO:0000259" key="2">
    <source>
        <dbReference type="Pfam" id="PF13458"/>
    </source>
</evidence>
<keyword evidence="1" id="KW-0732">Signal</keyword>